<evidence type="ECO:0000256" key="1">
    <source>
        <dbReference type="SAM" id="MobiDB-lite"/>
    </source>
</evidence>
<feature type="compositionally biased region" description="Pro residues" evidence="1">
    <location>
        <begin position="1"/>
        <end position="10"/>
    </location>
</feature>
<protein>
    <submittedName>
        <fullName evidence="2">Protein LNK1</fullName>
    </submittedName>
</protein>
<dbReference type="GO" id="GO:0006355">
    <property type="term" value="P:regulation of DNA-templated transcription"/>
    <property type="evidence" value="ECO:0007669"/>
    <property type="project" value="InterPro"/>
</dbReference>
<organism evidence="2">
    <name type="scientific">Zea mays</name>
    <name type="common">Maize</name>
    <dbReference type="NCBI Taxonomy" id="4577"/>
    <lineage>
        <taxon>Eukaryota</taxon>
        <taxon>Viridiplantae</taxon>
        <taxon>Streptophyta</taxon>
        <taxon>Embryophyta</taxon>
        <taxon>Tracheophyta</taxon>
        <taxon>Spermatophyta</taxon>
        <taxon>Magnoliopsida</taxon>
        <taxon>Liliopsida</taxon>
        <taxon>Poales</taxon>
        <taxon>Poaceae</taxon>
        <taxon>PACMAD clade</taxon>
        <taxon>Panicoideae</taxon>
        <taxon>Andropogonodae</taxon>
        <taxon>Andropogoneae</taxon>
        <taxon>Tripsacinae</taxon>
        <taxon>Zea</taxon>
    </lineage>
</organism>
<dbReference type="InterPro" id="IPR039928">
    <property type="entry name" value="LNK"/>
</dbReference>
<dbReference type="InParanoid" id="A0A1D6HAA5"/>
<name>A0A1D6HAA5_MAIZE</name>
<dbReference type="AlphaFoldDB" id="A0A1D6HAA5"/>
<dbReference type="GO" id="GO:0007623">
    <property type="term" value="P:circadian rhythm"/>
    <property type="evidence" value="ECO:0007669"/>
    <property type="project" value="InterPro"/>
</dbReference>
<reference evidence="2" key="1">
    <citation type="submission" date="2015-12" db="EMBL/GenBank/DDBJ databases">
        <title>Update maize B73 reference genome by single molecule sequencing technologies.</title>
        <authorList>
            <consortium name="Maize Genome Sequencing Project"/>
            <person name="Ware D."/>
        </authorList>
    </citation>
    <scope>NUCLEOTIDE SEQUENCE</scope>
    <source>
        <tissue evidence="2">Seedling</tissue>
    </source>
</reference>
<sequence length="143" mass="15836">MNRSSPPPPRSSGGSSAPQDSLTYGDNDLNYIDWPGIDNFEDVDTLFRRSDFTYDQQQLENTDGLSWLPSSNVVYSSNVALQQGFDSSYSNYDILDDLSAFQCAEDKSLPSVGPSSDLCDNQLNDTYLFSEQKNVNAYGEQAS</sequence>
<gene>
    <name evidence="2" type="ORF">ZEAMMB73_Zm00001d016789</name>
</gene>
<accession>A0A1D6HAA5</accession>
<feature type="region of interest" description="Disordered" evidence="1">
    <location>
        <begin position="1"/>
        <end position="27"/>
    </location>
</feature>
<proteinExistence type="predicted"/>
<evidence type="ECO:0000313" key="2">
    <source>
        <dbReference type="EMBL" id="AQK71638.1"/>
    </source>
</evidence>
<dbReference type="EMBL" id="CM000781">
    <property type="protein sequence ID" value="AQK71638.1"/>
    <property type="molecule type" value="Genomic_DNA"/>
</dbReference>
<dbReference type="PANTHER" id="PTHR33334:SF8">
    <property type="entry name" value="PROTEIN LNK1"/>
    <property type="match status" value="1"/>
</dbReference>
<dbReference type="PANTHER" id="PTHR33334">
    <property type="entry name" value="PROTEIN LNK1"/>
    <property type="match status" value="1"/>
</dbReference>